<reference evidence="3 4" key="1">
    <citation type="journal article" date="2019" name="Genome Biol. Evol.">
        <title>Insights into the evolution of the New World diploid cottons (Gossypium, subgenus Houzingenia) based on genome sequencing.</title>
        <authorList>
            <person name="Grover C.E."/>
            <person name="Arick M.A. 2nd"/>
            <person name="Thrash A."/>
            <person name="Conover J.L."/>
            <person name="Sanders W.S."/>
            <person name="Peterson D.G."/>
            <person name="Frelichowski J.E."/>
            <person name="Scheffler J.A."/>
            <person name="Scheffler B.E."/>
            <person name="Wendel J.F."/>
        </authorList>
    </citation>
    <scope>NUCLEOTIDE SEQUENCE [LARGE SCALE GENOMIC DNA]</scope>
    <source>
        <strain evidence="3">8</strain>
        <tissue evidence="3">Leaf</tissue>
    </source>
</reference>
<evidence type="ECO:0000259" key="2">
    <source>
        <dbReference type="Pfam" id="PF14111"/>
    </source>
</evidence>
<dbReference type="EMBL" id="JABEZZ010000006">
    <property type="protein sequence ID" value="MBA0588009.1"/>
    <property type="molecule type" value="Genomic_DNA"/>
</dbReference>
<dbReference type="PANTHER" id="PTHR31286">
    <property type="entry name" value="GLYCINE-RICH CELL WALL STRUCTURAL PROTEIN 1.8-LIKE"/>
    <property type="match status" value="1"/>
</dbReference>
<dbReference type="AlphaFoldDB" id="A0A7J8PFF5"/>
<comment type="caution">
    <text evidence="3">The sequence shown here is derived from an EMBL/GenBank/DDBJ whole genome shotgun (WGS) entry which is preliminary data.</text>
</comment>
<dbReference type="Proteomes" id="UP000593578">
    <property type="component" value="Unassembled WGS sequence"/>
</dbReference>
<dbReference type="Pfam" id="PF14111">
    <property type="entry name" value="DUF4283"/>
    <property type="match status" value="1"/>
</dbReference>
<dbReference type="InterPro" id="IPR040256">
    <property type="entry name" value="At4g02000-like"/>
</dbReference>
<organism evidence="3 4">
    <name type="scientific">Gossypium raimondii</name>
    <name type="common">Peruvian cotton</name>
    <name type="synonym">Gossypium klotzschianum subsp. raimondii</name>
    <dbReference type="NCBI Taxonomy" id="29730"/>
    <lineage>
        <taxon>Eukaryota</taxon>
        <taxon>Viridiplantae</taxon>
        <taxon>Streptophyta</taxon>
        <taxon>Embryophyta</taxon>
        <taxon>Tracheophyta</taxon>
        <taxon>Spermatophyta</taxon>
        <taxon>Magnoliopsida</taxon>
        <taxon>eudicotyledons</taxon>
        <taxon>Gunneridae</taxon>
        <taxon>Pentapetalae</taxon>
        <taxon>rosids</taxon>
        <taxon>malvids</taxon>
        <taxon>Malvales</taxon>
        <taxon>Malvaceae</taxon>
        <taxon>Malvoideae</taxon>
        <taxon>Gossypium</taxon>
    </lineage>
</organism>
<proteinExistence type="predicted"/>
<evidence type="ECO:0000256" key="1">
    <source>
        <dbReference type="SAM" id="MobiDB-lite"/>
    </source>
</evidence>
<evidence type="ECO:0000313" key="3">
    <source>
        <dbReference type="EMBL" id="MBA0588009.1"/>
    </source>
</evidence>
<name>A0A7J8PFF5_GOSRA</name>
<sequence length="481" mass="53247">MDIEAPSDDGEDSLEETLATKFLNQKLVQLWNPLGIMKMIDLGCDFFVINFNTEEDYDNVFWGGPWLIGGKFITVRIWTPKFRASEAKLDKVAIWVQLIELQIEYYDSGILHKIGTSIANASPERKKVEEDGFGSWLLVQSKRQNREVSSPDQVHRKWEVAHSSNSKSVVLNYDKTKQSVVLPNAGKKVEKVQKEDTQNMGTAGHLRESQIRADLGHVMGVRSPMLIRHHKTVCQIGGGSHRLDAAWEGNPISTKADSSIRKKLTLEPTLENGSEGGPKEVATGKFLEKSLRLGDKVETCKRDDDRMDGREQSNPGPTILHHEGNAVERDKEDSKLGTSKATAISVLSRAISSTEKFKRKHQTKEVTSSGREALSADPHLVATYLAISSMALRSIGTYEPEILEQRKGGTMDYGDSTVPSRGGTFGVSPYGPKIHCVRVESEPTNPAVPNLSTAYKVQGQIELHEQSGDESLVQSQLDKGL</sequence>
<feature type="compositionally biased region" description="Basic and acidic residues" evidence="1">
    <location>
        <begin position="320"/>
        <end position="335"/>
    </location>
</feature>
<dbReference type="PANTHER" id="PTHR31286:SF99">
    <property type="entry name" value="DUF4283 DOMAIN-CONTAINING PROTEIN"/>
    <property type="match status" value="1"/>
</dbReference>
<feature type="domain" description="DUF4283" evidence="2">
    <location>
        <begin position="23"/>
        <end position="85"/>
    </location>
</feature>
<protein>
    <recommendedName>
        <fullName evidence="2">DUF4283 domain-containing protein</fullName>
    </recommendedName>
</protein>
<gene>
    <name evidence="3" type="ORF">Gorai_001128</name>
</gene>
<feature type="compositionally biased region" description="Basic and acidic residues" evidence="1">
    <location>
        <begin position="301"/>
        <end position="311"/>
    </location>
</feature>
<feature type="region of interest" description="Disordered" evidence="1">
    <location>
        <begin position="301"/>
        <end position="338"/>
    </location>
</feature>
<accession>A0A7J8PFF5</accession>
<dbReference type="InterPro" id="IPR025558">
    <property type="entry name" value="DUF4283"/>
</dbReference>
<evidence type="ECO:0000313" key="4">
    <source>
        <dbReference type="Proteomes" id="UP000593578"/>
    </source>
</evidence>